<dbReference type="GO" id="GO:0046872">
    <property type="term" value="F:metal ion binding"/>
    <property type="evidence" value="ECO:0007669"/>
    <property type="project" value="UniProtKB-KW"/>
</dbReference>
<evidence type="ECO:0000256" key="6">
    <source>
        <dbReference type="ARBA" id="ARBA00023002"/>
    </source>
</evidence>
<evidence type="ECO:0000256" key="5">
    <source>
        <dbReference type="ARBA" id="ARBA00022764"/>
    </source>
</evidence>
<feature type="binding site" description="covalent" evidence="8">
    <location>
        <position position="238"/>
    </location>
    <ligand>
        <name>heme c</name>
        <dbReference type="ChEBI" id="CHEBI:61717"/>
        <label>2</label>
    </ligand>
</feature>
<evidence type="ECO:0000259" key="11">
    <source>
        <dbReference type="PROSITE" id="PS51007"/>
    </source>
</evidence>
<dbReference type="Pfam" id="PF00034">
    <property type="entry name" value="Cytochrom_C"/>
    <property type="match status" value="1"/>
</dbReference>
<comment type="cofactor">
    <cofactor evidence="8">
        <name>heme</name>
        <dbReference type="ChEBI" id="CHEBI:30413"/>
    </cofactor>
    <text evidence="8">Binds 2 heme groups.</text>
</comment>
<dbReference type="Proteomes" id="UP000664034">
    <property type="component" value="Unassembled WGS sequence"/>
</dbReference>
<dbReference type="GO" id="GO:0042597">
    <property type="term" value="C:periplasmic space"/>
    <property type="evidence" value="ECO:0007669"/>
    <property type="project" value="UniProtKB-SubCell"/>
</dbReference>
<dbReference type="InterPro" id="IPR004852">
    <property type="entry name" value="Di-haem_cyt_c_peroxidsae"/>
</dbReference>
<dbReference type="InterPro" id="IPR036909">
    <property type="entry name" value="Cyt_c-like_dom_sf"/>
</dbReference>
<keyword evidence="3 9" id="KW-0479">Metal-binding</keyword>
<dbReference type="SUPFAM" id="SSF46626">
    <property type="entry name" value="Cytochrome c"/>
    <property type="match status" value="2"/>
</dbReference>
<evidence type="ECO:0000313" key="13">
    <source>
        <dbReference type="Proteomes" id="UP000664034"/>
    </source>
</evidence>
<comment type="PTM">
    <text evidence="8">Binds 2 heme groups per subunit.</text>
</comment>
<dbReference type="PANTHER" id="PTHR30600">
    <property type="entry name" value="CYTOCHROME C PEROXIDASE-RELATED"/>
    <property type="match status" value="1"/>
</dbReference>
<dbReference type="PROSITE" id="PS51257">
    <property type="entry name" value="PROKAR_LIPOPROTEIN"/>
    <property type="match status" value="1"/>
</dbReference>
<feature type="domain" description="Cytochrome c" evidence="11">
    <location>
        <begin position="225"/>
        <end position="353"/>
    </location>
</feature>
<dbReference type="PROSITE" id="PS51007">
    <property type="entry name" value="CYTC"/>
    <property type="match status" value="1"/>
</dbReference>
<protein>
    <submittedName>
        <fullName evidence="12">C-type cytochrome</fullName>
    </submittedName>
</protein>
<evidence type="ECO:0000256" key="2">
    <source>
        <dbReference type="ARBA" id="ARBA00022617"/>
    </source>
</evidence>
<dbReference type="PANTHER" id="PTHR30600:SF10">
    <property type="entry name" value="BLL6722 PROTEIN"/>
    <property type="match status" value="1"/>
</dbReference>
<dbReference type="PIRSF" id="PIRSF000294">
    <property type="entry name" value="Cytochrome-c_peroxidase"/>
    <property type="match status" value="1"/>
</dbReference>
<feature type="chain" id="PRO_5036876740" evidence="10">
    <location>
        <begin position="32"/>
        <end position="366"/>
    </location>
</feature>
<keyword evidence="7 9" id="KW-0408">Iron</keyword>
<evidence type="ECO:0000256" key="9">
    <source>
        <dbReference type="PIRSR" id="PIRSR000294-2"/>
    </source>
</evidence>
<reference evidence="12" key="1">
    <citation type="submission" date="2021-03" db="EMBL/GenBank/DDBJ databases">
        <title>Fibrella sp. HMF5335 genome sequencing and assembly.</title>
        <authorList>
            <person name="Kang H."/>
            <person name="Kim H."/>
            <person name="Bae S."/>
            <person name="Joh K."/>
        </authorList>
    </citation>
    <scope>NUCLEOTIDE SEQUENCE</scope>
    <source>
        <strain evidence="12">HMF5335</strain>
    </source>
</reference>
<dbReference type="EMBL" id="JAFMYV010000003">
    <property type="protein sequence ID" value="MBO0936519.1"/>
    <property type="molecule type" value="Genomic_DNA"/>
</dbReference>
<dbReference type="AlphaFoldDB" id="A0A939K2P0"/>
<keyword evidence="2 8" id="KW-0349">Heme</keyword>
<keyword evidence="13" id="KW-1185">Reference proteome</keyword>
<feature type="binding site" description="covalent" evidence="8">
    <location>
        <position position="96"/>
    </location>
    <ligand>
        <name>heme c</name>
        <dbReference type="ChEBI" id="CHEBI:61717"/>
        <label>1</label>
    </ligand>
</feature>
<dbReference type="GO" id="GO:0004130">
    <property type="term" value="F:cytochrome-c peroxidase activity"/>
    <property type="evidence" value="ECO:0007669"/>
    <property type="project" value="TreeGrafter"/>
</dbReference>
<proteinExistence type="predicted"/>
<dbReference type="Gene3D" id="1.10.760.10">
    <property type="entry name" value="Cytochrome c-like domain"/>
    <property type="match status" value="2"/>
</dbReference>
<evidence type="ECO:0000313" key="12">
    <source>
        <dbReference type="EMBL" id="MBO0936519.1"/>
    </source>
</evidence>
<evidence type="ECO:0000256" key="7">
    <source>
        <dbReference type="ARBA" id="ARBA00023004"/>
    </source>
</evidence>
<dbReference type="InterPro" id="IPR009056">
    <property type="entry name" value="Cyt_c-like_dom"/>
</dbReference>
<feature type="binding site" description="axial binding residue" evidence="9">
    <location>
        <position position="242"/>
    </location>
    <ligand>
        <name>heme c</name>
        <dbReference type="ChEBI" id="CHEBI:61717"/>
        <label>2</label>
    </ligand>
    <ligandPart>
        <name>Fe</name>
        <dbReference type="ChEBI" id="CHEBI:18248"/>
    </ligandPart>
</feature>
<name>A0A939K2P0_9BACT</name>
<dbReference type="GO" id="GO:0009055">
    <property type="term" value="F:electron transfer activity"/>
    <property type="evidence" value="ECO:0007669"/>
    <property type="project" value="InterPro"/>
</dbReference>
<keyword evidence="4 10" id="KW-0732">Signal</keyword>
<gene>
    <name evidence="12" type="ORF">J2I47_08195</name>
</gene>
<evidence type="ECO:0000256" key="8">
    <source>
        <dbReference type="PIRSR" id="PIRSR000294-1"/>
    </source>
</evidence>
<keyword evidence="6" id="KW-0560">Oxidoreductase</keyword>
<evidence type="ECO:0000256" key="4">
    <source>
        <dbReference type="ARBA" id="ARBA00022729"/>
    </source>
</evidence>
<dbReference type="InterPro" id="IPR026259">
    <property type="entry name" value="MauG/Cytc_peroxidase"/>
</dbReference>
<evidence type="ECO:0000256" key="3">
    <source>
        <dbReference type="ARBA" id="ARBA00022723"/>
    </source>
</evidence>
<feature type="binding site" description="covalent" evidence="8">
    <location>
        <position position="93"/>
    </location>
    <ligand>
        <name>heme c</name>
        <dbReference type="ChEBI" id="CHEBI:61717"/>
        <label>1</label>
    </ligand>
</feature>
<dbReference type="Pfam" id="PF03150">
    <property type="entry name" value="CCP_MauG"/>
    <property type="match status" value="1"/>
</dbReference>
<evidence type="ECO:0000256" key="1">
    <source>
        <dbReference type="ARBA" id="ARBA00004418"/>
    </source>
</evidence>
<comment type="subcellular location">
    <subcellularLocation>
        <location evidence="1">Periplasm</location>
    </subcellularLocation>
</comment>
<dbReference type="InterPro" id="IPR051395">
    <property type="entry name" value="Cytochrome_c_Peroxidase/MauG"/>
</dbReference>
<dbReference type="GO" id="GO:0020037">
    <property type="term" value="F:heme binding"/>
    <property type="evidence" value="ECO:0007669"/>
    <property type="project" value="InterPro"/>
</dbReference>
<organism evidence="12 13">
    <name type="scientific">Fibrella rubiginis</name>
    <dbReference type="NCBI Taxonomy" id="2817060"/>
    <lineage>
        <taxon>Bacteria</taxon>
        <taxon>Pseudomonadati</taxon>
        <taxon>Bacteroidota</taxon>
        <taxon>Cytophagia</taxon>
        <taxon>Cytophagales</taxon>
        <taxon>Spirosomataceae</taxon>
        <taxon>Fibrella</taxon>
    </lineage>
</organism>
<evidence type="ECO:0000256" key="10">
    <source>
        <dbReference type="SAM" id="SignalP"/>
    </source>
</evidence>
<accession>A0A939K2P0</accession>
<feature type="signal peptide" evidence="10">
    <location>
        <begin position="1"/>
        <end position="31"/>
    </location>
</feature>
<feature type="binding site" description="axial binding residue" evidence="9">
    <location>
        <position position="97"/>
    </location>
    <ligand>
        <name>heme c</name>
        <dbReference type="ChEBI" id="CHEBI:61717"/>
        <label>1</label>
    </ligand>
    <ligandPart>
        <name>Fe</name>
        <dbReference type="ChEBI" id="CHEBI:18248"/>
    </ligandPart>
</feature>
<comment type="caution">
    <text evidence="12">The sequence shown here is derived from an EMBL/GenBank/DDBJ whole genome shotgun (WGS) entry which is preliminary data.</text>
</comment>
<sequence length="366" mass="40286">MALATQRQPATGLLLCLSLGIWLAVSCKHSAGDEAVVPTQPAFTTTPYPWKKPANFPDPVYDLTKNPLTVEGVALGKALFYDASLSKDGTITCAFCHSPYTAFAHTDHPVSHGIRDQQGNRNVPGIFNVAWGKTFFWDGGVTDLDLLPIAPIQNPVEMGETMSNVLQKVQRSSRYRPLFQAAYGSDTVTTERFLKSISQFLLTMVSANSPYDKYVRKEAGASLTDAAGRGMVLFQANCAGCHAGALFTDGQYRNNGLPRLTNAKIDDRGRAMITAQDADKYTFKVPSLRNVERTFPYMHDGRFQTLEQVVNHYAAGIQDNPQLDPLLKKNGRIGLSLTAAEQADLVQFLRSLTDSEFITNPEFQPR</sequence>
<feature type="binding site" description="covalent" evidence="8">
    <location>
        <position position="241"/>
    </location>
    <ligand>
        <name>heme c</name>
        <dbReference type="ChEBI" id="CHEBI:61717"/>
        <label>2</label>
    </ligand>
</feature>
<keyword evidence="5" id="KW-0574">Periplasm</keyword>